<proteinExistence type="predicted"/>
<name>A0A1M4V082_VIBGA</name>
<sequence length="184" mass="21254">MRLGSEISRIVKHELKVNEVQLISDLSADRNLEVARKCADYLCGSLKIDRITDEQLRTSQFDVAKKLSIRETWIYRDWQTGIGELMLVKSESPNRTFDVIGYKEFETIFESEDPEKQKWITRLYKLFDSVVVNNTDANDMRIEQLRNTYKSIANLLITIEKSEVDLGLLGTETIRKAKSLCSKG</sequence>
<evidence type="ECO:0000313" key="1">
    <source>
        <dbReference type="EMBL" id="SHE62376.1"/>
    </source>
</evidence>
<dbReference type="EMBL" id="FQUH01000002">
    <property type="protein sequence ID" value="SHE62376.1"/>
    <property type="molecule type" value="Genomic_DNA"/>
</dbReference>
<dbReference type="AlphaFoldDB" id="A0A1M4V082"/>
<evidence type="ECO:0000313" key="2">
    <source>
        <dbReference type="Proteomes" id="UP000184159"/>
    </source>
</evidence>
<organism evidence="1 2">
    <name type="scientific">Vibrio gazogenes DSM 21264 = NBRC 103151</name>
    <dbReference type="NCBI Taxonomy" id="1123492"/>
    <lineage>
        <taxon>Bacteria</taxon>
        <taxon>Pseudomonadati</taxon>
        <taxon>Pseudomonadota</taxon>
        <taxon>Gammaproteobacteria</taxon>
        <taxon>Vibrionales</taxon>
        <taxon>Vibrionaceae</taxon>
        <taxon>Vibrio</taxon>
    </lineage>
</organism>
<dbReference type="Proteomes" id="UP000184159">
    <property type="component" value="Unassembled WGS sequence"/>
</dbReference>
<protein>
    <submittedName>
        <fullName evidence="1">Uncharacterized protein</fullName>
    </submittedName>
</protein>
<reference evidence="2" key="1">
    <citation type="submission" date="2016-11" db="EMBL/GenBank/DDBJ databases">
        <authorList>
            <person name="Varghese N."/>
            <person name="Submissions S."/>
        </authorList>
    </citation>
    <scope>NUCLEOTIDE SEQUENCE [LARGE SCALE GENOMIC DNA]</scope>
    <source>
        <strain evidence="2">DSM 21264</strain>
    </source>
</reference>
<gene>
    <name evidence="1" type="ORF">SAMN02745781_00608</name>
</gene>
<accession>A0A1M4V082</accession>
<keyword evidence="2" id="KW-1185">Reference proteome</keyword>